<dbReference type="GO" id="GO:0003746">
    <property type="term" value="F:translation elongation factor activity"/>
    <property type="evidence" value="ECO:0007669"/>
    <property type="project" value="UniProtKB-UniRule"/>
</dbReference>
<dbReference type="FunFam" id="1.10.286.20:FF:000001">
    <property type="entry name" value="Elongation factor Ts"/>
    <property type="match status" value="1"/>
</dbReference>
<reference evidence="6" key="1">
    <citation type="submission" date="2014-11" db="EMBL/GenBank/DDBJ databases">
        <authorList>
            <person name="Otto D Thomas"/>
            <person name="Naeem Raeece"/>
        </authorList>
    </citation>
    <scope>NUCLEOTIDE SEQUENCE</scope>
</reference>
<keyword evidence="2 4" id="KW-0251">Elongation factor</keyword>
<proteinExistence type="inferred from homology"/>
<comment type="function">
    <text evidence="4">Associates with the EF-Tu.GDP complex and induces the exchange of GDP to GTP. It remains bound to the aminoacyl-tRNA.EF-Tu.GTP complex up to the GTP hydrolysis stage on the ribosome.</text>
</comment>
<comment type="similarity">
    <text evidence="1 4">Belongs to the EF-Ts family.</text>
</comment>
<dbReference type="PANTHER" id="PTHR11741:SF0">
    <property type="entry name" value="ELONGATION FACTOR TS, MITOCHONDRIAL"/>
    <property type="match status" value="1"/>
</dbReference>
<dbReference type="FunFam" id="1.10.8.10:FF:000001">
    <property type="entry name" value="Elongation factor Ts"/>
    <property type="match status" value="1"/>
</dbReference>
<dbReference type="Gene3D" id="3.30.479.20">
    <property type="entry name" value="Elongation factor Ts, dimerisation domain"/>
    <property type="match status" value="2"/>
</dbReference>
<dbReference type="CDD" id="cd14275">
    <property type="entry name" value="UBA_EF-Ts"/>
    <property type="match status" value="1"/>
</dbReference>
<dbReference type="InterPro" id="IPR009060">
    <property type="entry name" value="UBA-like_sf"/>
</dbReference>
<evidence type="ECO:0000259" key="5">
    <source>
        <dbReference type="Pfam" id="PF00889"/>
    </source>
</evidence>
<evidence type="ECO:0000256" key="2">
    <source>
        <dbReference type="ARBA" id="ARBA00022768"/>
    </source>
</evidence>
<evidence type="ECO:0000256" key="4">
    <source>
        <dbReference type="HAMAP-Rule" id="MF_03135"/>
    </source>
</evidence>
<accession>A0A0G4F4Y4</accession>
<dbReference type="PhylomeDB" id="A0A0G4F4Y4"/>
<dbReference type="AlphaFoldDB" id="A0A0G4F4Y4"/>
<feature type="domain" description="Translation elongation factor EFTs/EF1B dimerisation" evidence="5">
    <location>
        <begin position="66"/>
        <end position="294"/>
    </location>
</feature>
<dbReference type="EMBL" id="CDMZ01000122">
    <property type="protein sequence ID" value="CEM07254.1"/>
    <property type="molecule type" value="Genomic_DNA"/>
</dbReference>
<protein>
    <recommendedName>
        <fullName evidence="4">Elongation factor Ts, mitochondrial</fullName>
        <shortName evidence="4">EF-Ts</shortName>
        <shortName evidence="4">EF-TsMt</shortName>
    </recommendedName>
</protein>
<dbReference type="InterPro" id="IPR001816">
    <property type="entry name" value="Transl_elong_EFTs/EF1B"/>
</dbReference>
<dbReference type="InterPro" id="IPR014039">
    <property type="entry name" value="Transl_elong_EFTs/EF1B_dimer"/>
</dbReference>
<name>A0A0G4F4Y4_9ALVE</name>
<organism evidence="6">
    <name type="scientific">Chromera velia CCMP2878</name>
    <dbReference type="NCBI Taxonomy" id="1169474"/>
    <lineage>
        <taxon>Eukaryota</taxon>
        <taxon>Sar</taxon>
        <taxon>Alveolata</taxon>
        <taxon>Colpodellida</taxon>
        <taxon>Chromeraceae</taxon>
        <taxon>Chromera</taxon>
    </lineage>
</organism>
<sequence>MADIKKIRAKTGAGIAACKKALTEAGGDFAKAEDLLRVQGATTLLKRAGNTASEGLVGVVPHGNGATIFDLNCETDFVEKNDLFRNFAQAVFGAIEKLGNEGAEISVDGVMASPSAQGTGTLNDQLNELGLAVREKIELSRVETFTKEDGHHVFWHVENNRGSKLMGKQAVVCKVASTGDGSKLQKDFAEAFAVHCICTGPIAVTRDRIPKDAIDREQNIQMEIVKQSGKPEEMIEKIVGGKMNKWFKEKTLMDQVWVCDDTNRTVQKVFDTDVKEMVGAPVTVEDFRCWKIGES</sequence>
<evidence type="ECO:0000256" key="1">
    <source>
        <dbReference type="ARBA" id="ARBA00005532"/>
    </source>
</evidence>
<dbReference type="Pfam" id="PF00889">
    <property type="entry name" value="EF_TS"/>
    <property type="match status" value="1"/>
</dbReference>
<comment type="subcellular location">
    <subcellularLocation>
        <location evidence="4">Mitochondrion</location>
    </subcellularLocation>
</comment>
<dbReference type="NCBIfam" id="TIGR00116">
    <property type="entry name" value="tsf"/>
    <property type="match status" value="1"/>
</dbReference>
<dbReference type="VEuPathDB" id="CryptoDB:Cvel_2753"/>
<dbReference type="InterPro" id="IPR036402">
    <property type="entry name" value="EF-Ts_dimer_sf"/>
</dbReference>
<dbReference type="SUPFAM" id="SSF46934">
    <property type="entry name" value="UBA-like"/>
    <property type="match status" value="1"/>
</dbReference>
<dbReference type="Gene3D" id="1.10.286.20">
    <property type="match status" value="1"/>
</dbReference>
<dbReference type="HAMAP" id="MF_00050">
    <property type="entry name" value="EF_Ts"/>
    <property type="match status" value="1"/>
</dbReference>
<dbReference type="Gene3D" id="1.10.8.10">
    <property type="entry name" value="DNA helicase RuvA subunit, C-terminal domain"/>
    <property type="match status" value="1"/>
</dbReference>
<dbReference type="GO" id="GO:0005739">
    <property type="term" value="C:mitochondrion"/>
    <property type="evidence" value="ECO:0007669"/>
    <property type="project" value="UniProtKB-SubCell"/>
</dbReference>
<evidence type="ECO:0000313" key="6">
    <source>
        <dbReference type="EMBL" id="CEM07254.1"/>
    </source>
</evidence>
<evidence type="ECO:0000256" key="3">
    <source>
        <dbReference type="ARBA" id="ARBA00022917"/>
    </source>
</evidence>
<keyword evidence="4" id="KW-0496">Mitochondrion</keyword>
<dbReference type="SUPFAM" id="SSF54713">
    <property type="entry name" value="Elongation factor Ts (EF-Ts), dimerisation domain"/>
    <property type="match status" value="1"/>
</dbReference>
<gene>
    <name evidence="6" type="ORF">Cvel_2753</name>
</gene>
<dbReference type="PANTHER" id="PTHR11741">
    <property type="entry name" value="ELONGATION FACTOR TS"/>
    <property type="match status" value="1"/>
</dbReference>
<keyword evidence="3 4" id="KW-0648">Protein biosynthesis</keyword>